<proteinExistence type="predicted"/>
<dbReference type="AlphaFoldDB" id="A0AAV2YGY4"/>
<dbReference type="Proteomes" id="UP001146120">
    <property type="component" value="Unassembled WGS sequence"/>
</dbReference>
<comment type="caution">
    <text evidence="1">The sequence shown here is derived from an EMBL/GenBank/DDBJ whole genome shotgun (WGS) entry which is preliminary data.</text>
</comment>
<reference evidence="1" key="1">
    <citation type="submission" date="2022-11" db="EMBL/GenBank/DDBJ databases">
        <authorList>
            <person name="Morgan W.R."/>
            <person name="Tartar A."/>
        </authorList>
    </citation>
    <scope>NUCLEOTIDE SEQUENCE</scope>
    <source>
        <strain evidence="1">ARSEF 373</strain>
    </source>
</reference>
<dbReference type="EMBL" id="DAKRPA010000412">
    <property type="protein sequence ID" value="DAZ92633.1"/>
    <property type="molecule type" value="Genomic_DNA"/>
</dbReference>
<evidence type="ECO:0000313" key="1">
    <source>
        <dbReference type="EMBL" id="DAZ92633.1"/>
    </source>
</evidence>
<protein>
    <submittedName>
        <fullName evidence="1">Uncharacterized protein</fullName>
    </submittedName>
</protein>
<name>A0AAV2YGY4_9STRA</name>
<keyword evidence="2" id="KW-1185">Reference proteome</keyword>
<evidence type="ECO:0000313" key="2">
    <source>
        <dbReference type="Proteomes" id="UP001146120"/>
    </source>
</evidence>
<accession>A0AAV2YGY4</accession>
<sequence length="39" mass="4377">MLSCIHVSTFAPNDDLVMTNARTGRSLFLIMPRYTCTLS</sequence>
<gene>
    <name evidence="1" type="ORF">N0F65_003446</name>
</gene>
<organism evidence="1 2">
    <name type="scientific">Lagenidium giganteum</name>
    <dbReference type="NCBI Taxonomy" id="4803"/>
    <lineage>
        <taxon>Eukaryota</taxon>
        <taxon>Sar</taxon>
        <taxon>Stramenopiles</taxon>
        <taxon>Oomycota</taxon>
        <taxon>Peronosporomycetes</taxon>
        <taxon>Pythiales</taxon>
        <taxon>Pythiaceae</taxon>
    </lineage>
</organism>
<reference evidence="1" key="2">
    <citation type="journal article" date="2023" name="Microbiol Resour">
        <title>Decontamination and Annotation of the Draft Genome Sequence of the Oomycete Lagenidium giganteum ARSEF 373.</title>
        <authorList>
            <person name="Morgan W.R."/>
            <person name="Tartar A."/>
        </authorList>
    </citation>
    <scope>NUCLEOTIDE SEQUENCE</scope>
    <source>
        <strain evidence="1">ARSEF 373</strain>
    </source>
</reference>